<evidence type="ECO:0008006" key="4">
    <source>
        <dbReference type="Google" id="ProtNLM"/>
    </source>
</evidence>
<comment type="caution">
    <text evidence="2">The sequence shown here is derived from an EMBL/GenBank/DDBJ whole genome shotgun (WGS) entry which is preliminary data.</text>
</comment>
<name>A0ABT4SQ59_9ACTN</name>
<protein>
    <recommendedName>
        <fullName evidence="4">Integral membrane protein</fullName>
    </recommendedName>
</protein>
<reference evidence="2 3" key="1">
    <citation type="submission" date="2022-11" db="EMBL/GenBank/DDBJ databases">
        <title>Nonomuraea corallina sp. nov., a new species of the genus Nonomuraea isolated from sea side sediment in Thai sea.</title>
        <authorList>
            <person name="Ngamcharungchit C."/>
            <person name="Matsumoto A."/>
            <person name="Suriyachadkun C."/>
            <person name="Panbangred W."/>
            <person name="Inahashi Y."/>
            <person name="Intra B."/>
        </authorList>
    </citation>
    <scope>NUCLEOTIDE SEQUENCE [LARGE SCALE GENOMIC DNA]</scope>
    <source>
        <strain evidence="2 3">DSM 43553</strain>
    </source>
</reference>
<evidence type="ECO:0000256" key="1">
    <source>
        <dbReference type="SAM" id="Phobius"/>
    </source>
</evidence>
<dbReference type="RefSeq" id="WP_271274830.1">
    <property type="nucleotide sequence ID" value="NZ_BAABFD010000006.1"/>
</dbReference>
<accession>A0ABT4SQ59</accession>
<feature type="transmembrane region" description="Helical" evidence="1">
    <location>
        <begin position="76"/>
        <end position="92"/>
    </location>
</feature>
<keyword evidence="1" id="KW-0812">Transmembrane</keyword>
<dbReference type="EMBL" id="JAPNUD010000002">
    <property type="protein sequence ID" value="MDA0639284.1"/>
    <property type="molecule type" value="Genomic_DNA"/>
</dbReference>
<gene>
    <name evidence="2" type="ORF">OUY24_01475</name>
</gene>
<proteinExistence type="predicted"/>
<evidence type="ECO:0000313" key="3">
    <source>
        <dbReference type="Proteomes" id="UP001212498"/>
    </source>
</evidence>
<feature type="transmembrane region" description="Helical" evidence="1">
    <location>
        <begin position="46"/>
        <end position="64"/>
    </location>
</feature>
<keyword evidence="3" id="KW-1185">Reference proteome</keyword>
<evidence type="ECO:0000313" key="2">
    <source>
        <dbReference type="EMBL" id="MDA0639284.1"/>
    </source>
</evidence>
<feature type="transmembrane region" description="Helical" evidence="1">
    <location>
        <begin position="104"/>
        <end position="125"/>
    </location>
</feature>
<organism evidence="2 3">
    <name type="scientific">Nonomuraea ferruginea</name>
    <dbReference type="NCBI Taxonomy" id="46174"/>
    <lineage>
        <taxon>Bacteria</taxon>
        <taxon>Bacillati</taxon>
        <taxon>Actinomycetota</taxon>
        <taxon>Actinomycetes</taxon>
        <taxon>Streptosporangiales</taxon>
        <taxon>Streptosporangiaceae</taxon>
        <taxon>Nonomuraea</taxon>
    </lineage>
</organism>
<feature type="transmembrane region" description="Helical" evidence="1">
    <location>
        <begin position="15"/>
        <end position="40"/>
    </location>
</feature>
<keyword evidence="1" id="KW-0472">Membrane</keyword>
<keyword evidence="1" id="KW-1133">Transmembrane helix</keyword>
<dbReference type="Proteomes" id="UP001212498">
    <property type="component" value="Unassembled WGS sequence"/>
</dbReference>
<sequence>MTDAKSTGWPFTVQAAYVGLTLQMAFGLIGLAVGFGGALAMMLPQFWGLVAVAAVILGLTGWVMARFPRRERRVRWGAAALQAVLIAGWLVVEWADAKLGTLSFLSLNVLIPTFVVAMLFTPAAARWFDR</sequence>